<evidence type="ECO:0000256" key="8">
    <source>
        <dbReference type="SAM" id="SignalP"/>
    </source>
</evidence>
<comment type="similarity">
    <text evidence="1">Belongs to the peptidase A1 family.</text>
</comment>
<dbReference type="InterPro" id="IPR033121">
    <property type="entry name" value="PEPTIDASE_A1"/>
</dbReference>
<feature type="active site" evidence="7">
    <location>
        <position position="374"/>
    </location>
</feature>
<feature type="signal peptide" evidence="8">
    <location>
        <begin position="1"/>
        <end position="25"/>
    </location>
</feature>
<evidence type="ECO:0000256" key="6">
    <source>
        <dbReference type="ARBA" id="ARBA00023125"/>
    </source>
</evidence>
<gene>
    <name evidence="10" type="ORF">L484_004280</name>
</gene>
<dbReference type="Pfam" id="PF14541">
    <property type="entry name" value="TAXi_C"/>
    <property type="match status" value="1"/>
</dbReference>
<dbReference type="STRING" id="981085.W9QRT3"/>
<accession>W9QRT3</accession>
<dbReference type="Pfam" id="PF14543">
    <property type="entry name" value="TAXi_N"/>
    <property type="match status" value="1"/>
</dbReference>
<feature type="active site" evidence="7">
    <location>
        <position position="179"/>
    </location>
</feature>
<feature type="domain" description="Peptidase A1" evidence="9">
    <location>
        <begin position="161"/>
        <end position="490"/>
    </location>
</feature>
<dbReference type="FunFam" id="2.40.70.10:FF:000010">
    <property type="entry name" value="Aspartyl protease family protein 2"/>
    <property type="match status" value="1"/>
</dbReference>
<dbReference type="Gene3D" id="2.40.70.10">
    <property type="entry name" value="Acid Proteases"/>
    <property type="match status" value="2"/>
</dbReference>
<dbReference type="PROSITE" id="PS51767">
    <property type="entry name" value="PEPTIDASE_A1"/>
    <property type="match status" value="1"/>
</dbReference>
<evidence type="ECO:0000256" key="1">
    <source>
        <dbReference type="ARBA" id="ARBA00007447"/>
    </source>
</evidence>
<dbReference type="FunFam" id="2.40.70.10:FF:000016">
    <property type="entry name" value="Probable aspartic protease At2g35615"/>
    <property type="match status" value="1"/>
</dbReference>
<dbReference type="InterPro" id="IPR032799">
    <property type="entry name" value="TAXi_C"/>
</dbReference>
<dbReference type="PROSITE" id="PS00141">
    <property type="entry name" value="ASP_PROTEASE"/>
    <property type="match status" value="1"/>
</dbReference>
<name>W9QRT3_9ROSA</name>
<keyword evidence="4" id="KW-0064">Aspartyl protease</keyword>
<keyword evidence="2" id="KW-0645">Protease</keyword>
<dbReference type="Proteomes" id="UP000030645">
    <property type="component" value="Unassembled WGS sequence"/>
</dbReference>
<dbReference type="InterPro" id="IPR021109">
    <property type="entry name" value="Peptidase_aspartic_dom_sf"/>
</dbReference>
<evidence type="ECO:0000256" key="3">
    <source>
        <dbReference type="ARBA" id="ARBA00022729"/>
    </source>
</evidence>
<dbReference type="GO" id="GO:0004190">
    <property type="term" value="F:aspartic-type endopeptidase activity"/>
    <property type="evidence" value="ECO:0007669"/>
    <property type="project" value="UniProtKB-KW"/>
</dbReference>
<dbReference type="eggNOG" id="KOG1339">
    <property type="taxonomic scope" value="Eukaryota"/>
</dbReference>
<reference evidence="11" key="1">
    <citation type="submission" date="2013-01" db="EMBL/GenBank/DDBJ databases">
        <title>Draft Genome Sequence of a Mulberry Tree, Morus notabilis C.K. Schneid.</title>
        <authorList>
            <person name="He N."/>
            <person name="Zhao S."/>
        </authorList>
    </citation>
    <scope>NUCLEOTIDE SEQUENCE</scope>
</reference>
<evidence type="ECO:0000256" key="2">
    <source>
        <dbReference type="ARBA" id="ARBA00022670"/>
    </source>
</evidence>
<dbReference type="InterPro" id="IPR001461">
    <property type="entry name" value="Aspartic_peptidase_A1"/>
</dbReference>
<evidence type="ECO:0000256" key="5">
    <source>
        <dbReference type="ARBA" id="ARBA00022801"/>
    </source>
</evidence>
<dbReference type="AlphaFoldDB" id="W9QRT3"/>
<dbReference type="GO" id="GO:0006508">
    <property type="term" value="P:proteolysis"/>
    <property type="evidence" value="ECO:0007669"/>
    <property type="project" value="UniProtKB-KW"/>
</dbReference>
<evidence type="ECO:0000259" key="9">
    <source>
        <dbReference type="PROSITE" id="PS51767"/>
    </source>
</evidence>
<evidence type="ECO:0000313" key="11">
    <source>
        <dbReference type="Proteomes" id="UP000030645"/>
    </source>
</evidence>
<dbReference type="InterPro" id="IPR001969">
    <property type="entry name" value="Aspartic_peptidase_AS"/>
</dbReference>
<evidence type="ECO:0000313" key="10">
    <source>
        <dbReference type="EMBL" id="EXB52179.1"/>
    </source>
</evidence>
<keyword evidence="3 8" id="KW-0732">Signal</keyword>
<feature type="chain" id="PRO_5004928022" evidence="8">
    <location>
        <begin position="26"/>
        <end position="494"/>
    </location>
</feature>
<evidence type="ECO:0000256" key="4">
    <source>
        <dbReference type="ARBA" id="ARBA00022750"/>
    </source>
</evidence>
<dbReference type="SUPFAM" id="SSF50630">
    <property type="entry name" value="Acid proteases"/>
    <property type="match status" value="1"/>
</dbReference>
<dbReference type="KEGG" id="mnt:21387783"/>
<dbReference type="InterPro" id="IPR032861">
    <property type="entry name" value="TAXi_N"/>
</dbReference>
<keyword evidence="6" id="KW-0238">DNA-binding</keyword>
<dbReference type="EMBL" id="KE344062">
    <property type="protein sequence ID" value="EXB52179.1"/>
    <property type="molecule type" value="Genomic_DNA"/>
</dbReference>
<proteinExistence type="inferred from homology"/>
<keyword evidence="5" id="KW-0378">Hydrolase</keyword>
<organism evidence="10 11">
    <name type="scientific">Morus notabilis</name>
    <dbReference type="NCBI Taxonomy" id="981085"/>
    <lineage>
        <taxon>Eukaryota</taxon>
        <taxon>Viridiplantae</taxon>
        <taxon>Streptophyta</taxon>
        <taxon>Embryophyta</taxon>
        <taxon>Tracheophyta</taxon>
        <taxon>Spermatophyta</taxon>
        <taxon>Magnoliopsida</taxon>
        <taxon>eudicotyledons</taxon>
        <taxon>Gunneridae</taxon>
        <taxon>Pentapetalae</taxon>
        <taxon>rosids</taxon>
        <taxon>fabids</taxon>
        <taxon>Rosales</taxon>
        <taxon>Moraceae</taxon>
        <taxon>Moreae</taxon>
        <taxon>Morus</taxon>
    </lineage>
</organism>
<dbReference type="PANTHER" id="PTHR13683:SF274">
    <property type="entry name" value="PROTEIN ASPARTIC PROTEASE IN GUARD CELL 1"/>
    <property type="match status" value="1"/>
</dbReference>
<dbReference type="PANTHER" id="PTHR13683">
    <property type="entry name" value="ASPARTYL PROTEASES"/>
    <property type="match status" value="1"/>
</dbReference>
<protein>
    <submittedName>
        <fullName evidence="10">Aspartic proteinase nepenthesin-1</fullName>
    </submittedName>
</protein>
<evidence type="ECO:0000256" key="7">
    <source>
        <dbReference type="PIRSR" id="PIRSR601461-1"/>
    </source>
</evidence>
<dbReference type="OrthoDB" id="2747330at2759"/>
<keyword evidence="11" id="KW-1185">Reference proteome</keyword>
<sequence>MALNPLLFSAAITILIFSSFSPTLCRDIPTNHHSTQLLDVSASLKLAQDVLSFNPQSLKPAIILDQDESLIPAIANHSQPFSLPLHSRDSLLNSNHKDYRSLVLSRLDRDSARVDSLNLKHQLALNGLKRSDLRPTEDQLLRPEDLSTPIVSGTSQGSGEFFARIGVGQPAKQFYMVIDTGSDVNWLQCQPCSDCYSQTDPIFDPSSSSSYSPLSCESSQCGALETSGCRSGRCLYQVAYGDGSYTVGDFVTETVSFGGSGGSVRNLALGCGHDNEGLFTGSAGLVGLGGGPLSLTSQIKATSFSYCLVDRDSSASSALEFNSASPSDSVFAQILKNGKTKTFYFVELTGMSVGGVTISFSPSQGSGEGGYIVDSGTAVTRLRTQIYEPLRDEFKRGTQDLPAANGVALFDTCYDLSSRTSVRVPTVSFLFAGGKAWHLPAKNYLIPVDNSGTFCFAFAPTTSSLSIVGNVQQQGTRVSYDLANSRVGFSPNKC</sequence>
<dbReference type="GO" id="GO:0003677">
    <property type="term" value="F:DNA binding"/>
    <property type="evidence" value="ECO:0007669"/>
    <property type="project" value="UniProtKB-KW"/>
</dbReference>